<dbReference type="STRING" id="1121419.SAMN05443529_11117"/>
<keyword evidence="2" id="KW-0813">Transport</keyword>
<dbReference type="Pfam" id="PF00005">
    <property type="entry name" value="ABC_tran"/>
    <property type="match status" value="1"/>
</dbReference>
<accession>A0A1G8AIH3</accession>
<dbReference type="GO" id="GO:0016887">
    <property type="term" value="F:ATP hydrolysis activity"/>
    <property type="evidence" value="ECO:0007669"/>
    <property type="project" value="InterPro"/>
</dbReference>
<feature type="domain" description="ABC transporter" evidence="5">
    <location>
        <begin position="7"/>
        <end position="235"/>
    </location>
</feature>
<protein>
    <submittedName>
        <fullName evidence="6">ABC-2 type transport system ATP-binding protein</fullName>
    </submittedName>
</protein>
<dbReference type="EMBL" id="FNCP01000011">
    <property type="protein sequence ID" value="SDH20795.1"/>
    <property type="molecule type" value="Genomic_DNA"/>
</dbReference>
<dbReference type="AlphaFoldDB" id="A0A1G8AIH3"/>
<proteinExistence type="inferred from homology"/>
<comment type="similarity">
    <text evidence="1">Belongs to the ABC transporter superfamily.</text>
</comment>
<dbReference type="GO" id="GO:0005524">
    <property type="term" value="F:ATP binding"/>
    <property type="evidence" value="ECO:0007669"/>
    <property type="project" value="UniProtKB-KW"/>
</dbReference>
<dbReference type="PANTHER" id="PTHR43335">
    <property type="entry name" value="ABC TRANSPORTER, ATP-BINDING PROTEIN"/>
    <property type="match status" value="1"/>
</dbReference>
<keyword evidence="4 6" id="KW-0067">ATP-binding</keyword>
<reference evidence="7" key="1">
    <citation type="submission" date="2016-10" db="EMBL/GenBank/DDBJ databases">
        <authorList>
            <person name="Varghese N."/>
            <person name="Submissions S."/>
        </authorList>
    </citation>
    <scope>NUCLEOTIDE SEQUENCE [LARGE SCALE GENOMIC DNA]</scope>
    <source>
        <strain evidence="7">DSM 8344</strain>
    </source>
</reference>
<dbReference type="PROSITE" id="PS00211">
    <property type="entry name" value="ABC_TRANSPORTER_1"/>
    <property type="match status" value="1"/>
</dbReference>
<evidence type="ECO:0000256" key="1">
    <source>
        <dbReference type="ARBA" id="ARBA00005417"/>
    </source>
</evidence>
<evidence type="ECO:0000313" key="6">
    <source>
        <dbReference type="EMBL" id="SDH20795.1"/>
    </source>
</evidence>
<dbReference type="OrthoDB" id="9809205at2"/>
<dbReference type="Gene3D" id="3.40.50.300">
    <property type="entry name" value="P-loop containing nucleotide triphosphate hydrolases"/>
    <property type="match status" value="1"/>
</dbReference>
<dbReference type="PROSITE" id="PS50893">
    <property type="entry name" value="ABC_TRANSPORTER_2"/>
    <property type="match status" value="1"/>
</dbReference>
<dbReference type="PANTHER" id="PTHR43335:SF4">
    <property type="entry name" value="ABC TRANSPORTER, ATP-BINDING PROTEIN"/>
    <property type="match status" value="1"/>
</dbReference>
<dbReference type="InterPro" id="IPR003593">
    <property type="entry name" value="AAA+_ATPase"/>
</dbReference>
<dbReference type="Proteomes" id="UP000198656">
    <property type="component" value="Unassembled WGS sequence"/>
</dbReference>
<dbReference type="InterPro" id="IPR027417">
    <property type="entry name" value="P-loop_NTPase"/>
</dbReference>
<keyword evidence="3" id="KW-0547">Nucleotide-binding</keyword>
<sequence length="306" mass="33917">MPQTPVLELTNLRKTIKGKDIVKGINLTLHPSQIFGFLGPNGAGKTTTIRMIVGLIKPTEGSVKICGYSVAREFVKALSNVGCIIESPDMYQYLTGMENLLQFAAMNKAISQQRIKDVIEMVGLQHRVNDKVSTYSLGMRQRLGIAQAIISKPKLLILDEPTNGLDPAGITEFRNLIRKLAYDEGMTVFVSSHILLEIQQMCDIVSIIKQGSVVKTANIQDLLQDNDKIEWQLSDPETAISLLREHWNIQASQLKKNTISANIGPHPLDKLNEFLISEGLALTYCSATRNTLEDLFLDLTVGDEIV</sequence>
<organism evidence="6 7">
    <name type="scientific">Desulfosporosinus hippei DSM 8344</name>
    <dbReference type="NCBI Taxonomy" id="1121419"/>
    <lineage>
        <taxon>Bacteria</taxon>
        <taxon>Bacillati</taxon>
        <taxon>Bacillota</taxon>
        <taxon>Clostridia</taxon>
        <taxon>Eubacteriales</taxon>
        <taxon>Desulfitobacteriaceae</taxon>
        <taxon>Desulfosporosinus</taxon>
    </lineage>
</organism>
<dbReference type="InterPro" id="IPR017871">
    <property type="entry name" value="ABC_transporter-like_CS"/>
</dbReference>
<keyword evidence="7" id="KW-1185">Reference proteome</keyword>
<evidence type="ECO:0000313" key="7">
    <source>
        <dbReference type="Proteomes" id="UP000198656"/>
    </source>
</evidence>
<dbReference type="SUPFAM" id="SSF52540">
    <property type="entry name" value="P-loop containing nucleoside triphosphate hydrolases"/>
    <property type="match status" value="1"/>
</dbReference>
<dbReference type="RefSeq" id="WP_092333118.1">
    <property type="nucleotide sequence ID" value="NZ_FNCP01000011.1"/>
</dbReference>
<dbReference type="SMART" id="SM00382">
    <property type="entry name" value="AAA"/>
    <property type="match status" value="1"/>
</dbReference>
<name>A0A1G8AIH3_9FIRM</name>
<dbReference type="InterPro" id="IPR003439">
    <property type="entry name" value="ABC_transporter-like_ATP-bd"/>
</dbReference>
<evidence type="ECO:0000256" key="4">
    <source>
        <dbReference type="ARBA" id="ARBA00022840"/>
    </source>
</evidence>
<evidence type="ECO:0000256" key="2">
    <source>
        <dbReference type="ARBA" id="ARBA00022448"/>
    </source>
</evidence>
<gene>
    <name evidence="6" type="ORF">SAMN05443529_11117</name>
</gene>
<evidence type="ECO:0000256" key="3">
    <source>
        <dbReference type="ARBA" id="ARBA00022741"/>
    </source>
</evidence>
<evidence type="ECO:0000259" key="5">
    <source>
        <dbReference type="PROSITE" id="PS50893"/>
    </source>
</evidence>